<keyword evidence="2" id="KW-1185">Reference proteome</keyword>
<dbReference type="EnsemblPlants" id="LPERR06G09530.1">
    <property type="protein sequence ID" value="LPERR06G09530.1"/>
    <property type="gene ID" value="LPERR06G09530"/>
</dbReference>
<organism evidence="1 2">
    <name type="scientific">Leersia perrieri</name>
    <dbReference type="NCBI Taxonomy" id="77586"/>
    <lineage>
        <taxon>Eukaryota</taxon>
        <taxon>Viridiplantae</taxon>
        <taxon>Streptophyta</taxon>
        <taxon>Embryophyta</taxon>
        <taxon>Tracheophyta</taxon>
        <taxon>Spermatophyta</taxon>
        <taxon>Magnoliopsida</taxon>
        <taxon>Liliopsida</taxon>
        <taxon>Poales</taxon>
        <taxon>Poaceae</taxon>
        <taxon>BOP clade</taxon>
        <taxon>Oryzoideae</taxon>
        <taxon>Oryzeae</taxon>
        <taxon>Oryzinae</taxon>
        <taxon>Leersia</taxon>
    </lineage>
</organism>
<reference evidence="1 2" key="1">
    <citation type="submission" date="2012-08" db="EMBL/GenBank/DDBJ databases">
        <title>Oryza genome evolution.</title>
        <authorList>
            <person name="Wing R.A."/>
        </authorList>
    </citation>
    <scope>NUCLEOTIDE SEQUENCE</scope>
</reference>
<proteinExistence type="predicted"/>
<dbReference type="AlphaFoldDB" id="A0A0D9WP95"/>
<evidence type="ECO:0000313" key="1">
    <source>
        <dbReference type="EnsemblPlants" id="LPERR06G09530.1"/>
    </source>
</evidence>
<accession>A0A0D9WP95</accession>
<dbReference type="Gene3D" id="3.40.50.2000">
    <property type="entry name" value="Glycogen Phosphorylase B"/>
    <property type="match status" value="1"/>
</dbReference>
<dbReference type="Gramene" id="LPERR06G09530.1">
    <property type="protein sequence ID" value="LPERR06G09530.1"/>
    <property type="gene ID" value="LPERR06G09530"/>
</dbReference>
<reference evidence="1" key="3">
    <citation type="submission" date="2015-04" db="UniProtKB">
        <authorList>
            <consortium name="EnsemblPlants"/>
        </authorList>
    </citation>
    <scope>IDENTIFICATION</scope>
</reference>
<reference evidence="2" key="2">
    <citation type="submission" date="2013-12" db="EMBL/GenBank/DDBJ databases">
        <authorList>
            <person name="Yu Y."/>
            <person name="Lee S."/>
            <person name="de Baynast K."/>
            <person name="Wissotski M."/>
            <person name="Liu L."/>
            <person name="Talag J."/>
            <person name="Goicoechea J."/>
            <person name="Angelova A."/>
            <person name="Jetty R."/>
            <person name="Kudrna D."/>
            <person name="Golser W."/>
            <person name="Rivera L."/>
            <person name="Zhang J."/>
            <person name="Wing R."/>
        </authorList>
    </citation>
    <scope>NUCLEOTIDE SEQUENCE</scope>
</reference>
<name>A0A0D9WP95_9ORYZ</name>
<evidence type="ECO:0000313" key="2">
    <source>
        <dbReference type="Proteomes" id="UP000032180"/>
    </source>
</evidence>
<sequence>MASLTAPLERTSTMRRVICGWALPVETLRHRTVGRFVMRCGWKLRTGGRGRWGGDTDVANGGR</sequence>
<dbReference type="Proteomes" id="UP000032180">
    <property type="component" value="Chromosome 6"/>
</dbReference>
<dbReference type="HOGENOM" id="CLU_2889021_0_0_1"/>
<protein>
    <submittedName>
        <fullName evidence="1">Uncharacterized protein</fullName>
    </submittedName>
</protein>